<keyword evidence="8" id="KW-0647">Proteasome</keyword>
<dbReference type="GO" id="GO:0070628">
    <property type="term" value="F:proteasome binding"/>
    <property type="evidence" value="ECO:0007669"/>
    <property type="project" value="InterPro"/>
</dbReference>
<evidence type="ECO:0000259" key="14">
    <source>
        <dbReference type="Pfam" id="PF11566"/>
    </source>
</evidence>
<feature type="compositionally biased region" description="Basic and acidic residues" evidence="11">
    <location>
        <begin position="299"/>
        <end position="311"/>
    </location>
</feature>
<feature type="region of interest" description="Disordered" evidence="11">
    <location>
        <begin position="77"/>
        <end position="105"/>
    </location>
</feature>
<name>A0A7D8ZZR5_VANHU</name>
<feature type="compositionally biased region" description="Low complexity" evidence="11">
    <location>
        <begin position="228"/>
        <end position="240"/>
    </location>
</feature>
<feature type="compositionally biased region" description="Gly residues" evidence="11">
    <location>
        <begin position="370"/>
        <end position="425"/>
    </location>
</feature>
<dbReference type="EMBL" id="QKWK01000001">
    <property type="protein sequence ID" value="TXT15587.1"/>
    <property type="molecule type" value="Genomic_DNA"/>
</dbReference>
<feature type="region of interest" description="Disordered" evidence="11">
    <location>
        <begin position="216"/>
        <end position="425"/>
    </location>
</feature>
<keyword evidence="5" id="KW-0963">Cytoplasm</keyword>
<feature type="compositionally biased region" description="Gly residues" evidence="11">
    <location>
        <begin position="328"/>
        <end position="348"/>
    </location>
</feature>
<keyword evidence="12" id="KW-0732">Signal</keyword>
<comment type="similarity">
    <text evidence="3">Belongs to the proteasome inhibitor PI31 family.</text>
</comment>
<protein>
    <submittedName>
        <fullName evidence="15">Uncharacterized protein</fullName>
    </submittedName>
</protein>
<comment type="subcellular location">
    <subcellularLocation>
        <location evidence="2">Cytoplasm</location>
    </subcellularLocation>
    <subcellularLocation>
        <location evidence="1">Endoplasmic reticulum</location>
    </subcellularLocation>
</comment>
<evidence type="ECO:0000256" key="8">
    <source>
        <dbReference type="ARBA" id="ARBA00022942"/>
    </source>
</evidence>
<sequence length="425" mass="42564">MSNPLDPVAVLALLQLLLPPSTTSPLPRPTDAVAALVHTIHAALGFRLAGAENNPAEPAEEDAGPSGTTADEIDDAASETTTAVDPDEALPDAAPPGTVLPRGWNDRGEDAYSFEYRHPQSAMTFRVRVGRMGGRVQIDAMAEDGAPHTLSLVLADIVDASAFPIPSAATASRAATARDASSLGFTSLDAVRRFIEQYNRDIIGRLIPGLAKDGYRAPPVAPAPPAQQPGAPRRPGGEPQPARPNPLIDPLADVPRVGGVPGPSIGHRDLDPLGPLRGPGGLGSAAGGGMLVDFNHPLFDGRRPRDPDRDGPGGSINPPGARWDPVGPGAGGGPRFPGPGGNPLGGVGSTDPDWGDELPPPGEFGPDLGHLGGPRFPGGPRGGRGGFGGGFGGPGGFGGRGGGGFGGGFGGGSGGFGGGGGGMFM</sequence>
<evidence type="ECO:0000256" key="1">
    <source>
        <dbReference type="ARBA" id="ARBA00004240"/>
    </source>
</evidence>
<accession>A0A7D8ZZR5</accession>
<dbReference type="OrthoDB" id="68090at2759"/>
<evidence type="ECO:0000256" key="11">
    <source>
        <dbReference type="SAM" id="MobiDB-lite"/>
    </source>
</evidence>
<dbReference type="GO" id="GO:0004866">
    <property type="term" value="F:endopeptidase inhibitor activity"/>
    <property type="evidence" value="ECO:0007669"/>
    <property type="project" value="InterPro"/>
</dbReference>
<keyword evidence="6" id="KW-0597">Phosphoprotein</keyword>
<keyword evidence="16" id="KW-1185">Reference proteome</keyword>
<dbReference type="GO" id="GO:0000502">
    <property type="term" value="C:proteasome complex"/>
    <property type="evidence" value="ECO:0007669"/>
    <property type="project" value="UniProtKB-KW"/>
</dbReference>
<evidence type="ECO:0000256" key="6">
    <source>
        <dbReference type="ARBA" id="ARBA00022553"/>
    </source>
</evidence>
<dbReference type="Gene3D" id="3.40.1000.30">
    <property type="match status" value="1"/>
</dbReference>
<evidence type="ECO:0000256" key="9">
    <source>
        <dbReference type="ARBA" id="ARBA00022990"/>
    </source>
</evidence>
<organism evidence="15 16">
    <name type="scientific">Vanrija humicola</name>
    <name type="common">Yeast</name>
    <name type="synonym">Cryptococcus humicola</name>
    <dbReference type="NCBI Taxonomy" id="5417"/>
    <lineage>
        <taxon>Eukaryota</taxon>
        <taxon>Fungi</taxon>
        <taxon>Dikarya</taxon>
        <taxon>Basidiomycota</taxon>
        <taxon>Agaricomycotina</taxon>
        <taxon>Tremellomycetes</taxon>
        <taxon>Trichosporonales</taxon>
        <taxon>Trichosporonaceae</taxon>
        <taxon>Vanrija</taxon>
    </lineage>
</organism>
<keyword evidence="4" id="KW-0488">Methylation</keyword>
<comment type="caution">
    <text evidence="15">The sequence shown here is derived from an EMBL/GenBank/DDBJ whole genome shotgun (WGS) entry which is preliminary data.</text>
</comment>
<evidence type="ECO:0000313" key="15">
    <source>
        <dbReference type="EMBL" id="TXT15587.1"/>
    </source>
</evidence>
<evidence type="ECO:0000256" key="7">
    <source>
        <dbReference type="ARBA" id="ARBA00022824"/>
    </source>
</evidence>
<evidence type="ECO:0000256" key="10">
    <source>
        <dbReference type="ARBA" id="ARBA00024805"/>
    </source>
</evidence>
<evidence type="ECO:0000259" key="13">
    <source>
        <dbReference type="Pfam" id="PF08577"/>
    </source>
</evidence>
<evidence type="ECO:0000256" key="12">
    <source>
        <dbReference type="SAM" id="SignalP"/>
    </source>
</evidence>
<dbReference type="InterPro" id="IPR013886">
    <property type="entry name" value="PI31_Prot_C"/>
</dbReference>
<evidence type="ECO:0000256" key="5">
    <source>
        <dbReference type="ARBA" id="ARBA00022490"/>
    </source>
</evidence>
<proteinExistence type="inferred from homology"/>
<feature type="domain" description="PI31 proteasome regulator C-terminal" evidence="13">
    <location>
        <begin position="265"/>
        <end position="328"/>
    </location>
</feature>
<keyword evidence="9" id="KW-0007">Acetylation</keyword>
<feature type="signal peptide" evidence="12">
    <location>
        <begin position="1"/>
        <end position="23"/>
    </location>
</feature>
<keyword evidence="7" id="KW-0256">Endoplasmic reticulum</keyword>
<dbReference type="InterPro" id="IPR045128">
    <property type="entry name" value="PI31-like"/>
</dbReference>
<dbReference type="GO" id="GO:0043161">
    <property type="term" value="P:proteasome-mediated ubiquitin-dependent protein catabolic process"/>
    <property type="evidence" value="ECO:0007669"/>
    <property type="project" value="InterPro"/>
</dbReference>
<dbReference type="Pfam" id="PF11566">
    <property type="entry name" value="PI31_Prot_N"/>
    <property type="match status" value="1"/>
</dbReference>
<dbReference type="Pfam" id="PF08577">
    <property type="entry name" value="PI31_Prot_C"/>
    <property type="match status" value="1"/>
</dbReference>
<feature type="domain" description="PI31 proteasome regulator N-terminal" evidence="14">
    <location>
        <begin position="23"/>
        <end position="212"/>
    </location>
</feature>
<gene>
    <name evidence="15" type="ORF">VHUM_00090</name>
</gene>
<dbReference type="PANTHER" id="PTHR13266">
    <property type="entry name" value="PROTEASOME INHIBITOR"/>
    <property type="match status" value="1"/>
</dbReference>
<feature type="chain" id="PRO_5028822965" evidence="12">
    <location>
        <begin position="24"/>
        <end position="425"/>
    </location>
</feature>
<dbReference type="GO" id="GO:0005783">
    <property type="term" value="C:endoplasmic reticulum"/>
    <property type="evidence" value="ECO:0007669"/>
    <property type="project" value="UniProtKB-SubCell"/>
</dbReference>
<dbReference type="InterPro" id="IPR021625">
    <property type="entry name" value="PI31_Prot_N"/>
</dbReference>
<dbReference type="Proteomes" id="UP000473826">
    <property type="component" value="Unassembled WGS sequence"/>
</dbReference>
<reference evidence="15 16" key="1">
    <citation type="journal article" date="2019" name="PLoS Genet.">
        <title>Convergent evolution of linked mating-type loci in basidiomycete fungi.</title>
        <authorList>
            <person name="Sun S."/>
            <person name="Coelho M.A."/>
            <person name="Heitman J."/>
            <person name="Nowrousian M."/>
        </authorList>
    </citation>
    <scope>NUCLEOTIDE SEQUENCE [LARGE SCALE GENOMIC DNA]</scope>
    <source>
        <strain evidence="15 16">CBS 4282</strain>
    </source>
</reference>
<dbReference type="PANTHER" id="PTHR13266:SF1">
    <property type="entry name" value="PROTEASOME INHIBITOR PI31 SUBUNIT"/>
    <property type="match status" value="1"/>
</dbReference>
<evidence type="ECO:0000256" key="2">
    <source>
        <dbReference type="ARBA" id="ARBA00004496"/>
    </source>
</evidence>
<feature type="compositionally biased region" description="Gly residues" evidence="11">
    <location>
        <begin position="277"/>
        <end position="290"/>
    </location>
</feature>
<dbReference type="AlphaFoldDB" id="A0A7D8ZZR5"/>
<evidence type="ECO:0000256" key="3">
    <source>
        <dbReference type="ARBA" id="ARBA00006405"/>
    </source>
</evidence>
<evidence type="ECO:0000313" key="16">
    <source>
        <dbReference type="Proteomes" id="UP000473826"/>
    </source>
</evidence>
<evidence type="ECO:0000256" key="4">
    <source>
        <dbReference type="ARBA" id="ARBA00022481"/>
    </source>
</evidence>
<comment type="function">
    <text evidence="10">Plays an important role in control of proteasome function. Inhibits the hydrolysis of protein and peptide substrates by the 20S proteasome. Also inhibits the activation of the proteasome by the proteasome regulatory proteins PA700 and PA28.</text>
</comment>